<evidence type="ECO:0000256" key="2">
    <source>
        <dbReference type="HAMAP-Rule" id="MF_01384"/>
    </source>
</evidence>
<dbReference type="GO" id="GO:0016151">
    <property type="term" value="F:nickel cation binding"/>
    <property type="evidence" value="ECO:0007669"/>
    <property type="project" value="UniProtKB-UniRule"/>
</dbReference>
<comment type="subunit">
    <text evidence="2">UreD, UreF and UreG form a complex that acts as a GTP-hydrolysis-dependent molecular chaperone, activating the urease apoprotein by helping to assemble the nickel containing metallocenter of UreC. The UreE protein probably delivers the nickel.</text>
</comment>
<proteinExistence type="inferred from homology"/>
<comment type="subcellular location">
    <subcellularLocation>
        <location evidence="2">Cytoplasm</location>
    </subcellularLocation>
</comment>
<accession>A0A839DY60</accession>
<reference evidence="3 4" key="1">
    <citation type="submission" date="2020-07" db="EMBL/GenBank/DDBJ databases">
        <title>Sequencing the genomes of 1000 actinobacteria strains.</title>
        <authorList>
            <person name="Klenk H.-P."/>
        </authorList>
    </citation>
    <scope>NUCLEOTIDE SEQUENCE [LARGE SCALE GENOMIC DNA]</scope>
    <source>
        <strain evidence="3 4">DSM 45975</strain>
    </source>
</reference>
<dbReference type="GO" id="GO:0005737">
    <property type="term" value="C:cytoplasm"/>
    <property type="evidence" value="ECO:0007669"/>
    <property type="project" value="UniProtKB-SubCell"/>
</dbReference>
<gene>
    <name evidence="2" type="primary">ureD</name>
    <name evidence="3" type="ORF">FHX42_002507</name>
</gene>
<evidence type="ECO:0000313" key="3">
    <source>
        <dbReference type="EMBL" id="MBA8825156.1"/>
    </source>
</evidence>
<name>A0A839DY60_9PSEU</name>
<comment type="function">
    <text evidence="2">Required for maturation of urease via the functional incorporation of the urease nickel metallocenter.</text>
</comment>
<keyword evidence="1 2" id="KW-0143">Chaperone</keyword>
<keyword evidence="4" id="KW-1185">Reference proteome</keyword>
<keyword evidence="2" id="KW-0996">Nickel insertion</keyword>
<comment type="similarity">
    <text evidence="2">Belongs to the UreD family.</text>
</comment>
<sequence length="254" mass="26928">MKACARLSVECDSRGDSVVRELRSASPLTLMPRPAARTGGKHAVVHLVGSMTAPLGGDELDLRIRVGAGARLLLRGIAATLALPGHHPGGSRSSVHVEVDDGGTLEYLPEHTVLTRRAEHRAELRVELGARARMRCREILVLGRSGEVPGSLRTSTHVTRQGTPLLRQTLDPGDARRRASAGHLASARVVANEPMMWGSDPPAPVSGDWWSLVPLAAGGSVASAVAADAVTARRRLAEAVRGHPDGTELAKEHW</sequence>
<dbReference type="RefSeq" id="WP_182544381.1">
    <property type="nucleotide sequence ID" value="NZ_JACGWZ010000003.1"/>
</dbReference>
<dbReference type="Proteomes" id="UP000569329">
    <property type="component" value="Unassembled WGS sequence"/>
</dbReference>
<organism evidence="3 4">
    <name type="scientific">Halosaccharopolyspora lacisalsi</name>
    <dbReference type="NCBI Taxonomy" id="1000566"/>
    <lineage>
        <taxon>Bacteria</taxon>
        <taxon>Bacillati</taxon>
        <taxon>Actinomycetota</taxon>
        <taxon>Actinomycetes</taxon>
        <taxon>Pseudonocardiales</taxon>
        <taxon>Pseudonocardiaceae</taxon>
        <taxon>Halosaccharopolyspora</taxon>
    </lineage>
</organism>
<comment type="caution">
    <text evidence="3">The sequence shown here is derived from an EMBL/GenBank/DDBJ whole genome shotgun (WGS) entry which is preliminary data.</text>
</comment>
<dbReference type="EMBL" id="JACGWZ010000003">
    <property type="protein sequence ID" value="MBA8825156.1"/>
    <property type="molecule type" value="Genomic_DNA"/>
</dbReference>
<evidence type="ECO:0000256" key="1">
    <source>
        <dbReference type="ARBA" id="ARBA00023186"/>
    </source>
</evidence>
<dbReference type="Pfam" id="PF01774">
    <property type="entry name" value="UreD"/>
    <property type="match status" value="1"/>
</dbReference>
<protein>
    <recommendedName>
        <fullName evidence="2">Urease accessory protein UreD</fullName>
    </recommendedName>
</protein>
<dbReference type="InterPro" id="IPR002669">
    <property type="entry name" value="UreD"/>
</dbReference>
<dbReference type="AlphaFoldDB" id="A0A839DY60"/>
<keyword evidence="2" id="KW-0963">Cytoplasm</keyword>
<dbReference type="HAMAP" id="MF_01384">
    <property type="entry name" value="UreD"/>
    <property type="match status" value="1"/>
</dbReference>
<evidence type="ECO:0000313" key="4">
    <source>
        <dbReference type="Proteomes" id="UP000569329"/>
    </source>
</evidence>